<feature type="domain" description="Amidohydrolase-related" evidence="2">
    <location>
        <begin position="52"/>
        <end position="379"/>
    </location>
</feature>
<name>A0A940DNZ3_9BACT</name>
<dbReference type="PANTHER" id="PTHR43794:SF11">
    <property type="entry name" value="AMIDOHYDROLASE-RELATED DOMAIN-CONTAINING PROTEIN"/>
    <property type="match status" value="1"/>
</dbReference>
<reference evidence="3" key="1">
    <citation type="submission" date="2020-10" db="EMBL/GenBank/DDBJ databases">
        <authorList>
            <person name="Gilroy R."/>
        </authorList>
    </citation>
    <scope>NUCLEOTIDE SEQUENCE</scope>
    <source>
        <strain evidence="3">F1-3629</strain>
    </source>
</reference>
<accession>A0A940DNZ3</accession>
<dbReference type="Gene3D" id="3.20.20.140">
    <property type="entry name" value="Metal-dependent hydrolases"/>
    <property type="match status" value="1"/>
</dbReference>
<dbReference type="InterPro" id="IPR006680">
    <property type="entry name" value="Amidohydro-rel"/>
</dbReference>
<dbReference type="AlphaFoldDB" id="A0A940DNZ3"/>
<dbReference type="Proteomes" id="UP000771749">
    <property type="component" value="Unassembled WGS sequence"/>
</dbReference>
<evidence type="ECO:0000259" key="2">
    <source>
        <dbReference type="Pfam" id="PF01979"/>
    </source>
</evidence>
<comment type="caution">
    <text evidence="3">The sequence shown here is derived from an EMBL/GenBank/DDBJ whole genome shotgun (WGS) entry which is preliminary data.</text>
</comment>
<organism evidence="3 4">
    <name type="scientific">Candidatus Cryptobacteroides gallistercoris</name>
    <dbReference type="NCBI Taxonomy" id="2840765"/>
    <lineage>
        <taxon>Bacteria</taxon>
        <taxon>Pseudomonadati</taxon>
        <taxon>Bacteroidota</taxon>
        <taxon>Bacteroidia</taxon>
        <taxon>Bacteroidales</taxon>
        <taxon>Candidatus Cryptobacteroides</taxon>
    </lineage>
</organism>
<gene>
    <name evidence="3" type="ORF">IAC07_06440</name>
</gene>
<evidence type="ECO:0000313" key="3">
    <source>
        <dbReference type="EMBL" id="MBO8454339.1"/>
    </source>
</evidence>
<dbReference type="InterPro" id="IPR032466">
    <property type="entry name" value="Metal_Hydrolase"/>
</dbReference>
<protein>
    <submittedName>
        <fullName evidence="3">Amidohydrolase family protein</fullName>
    </submittedName>
</protein>
<dbReference type="InterPro" id="IPR050287">
    <property type="entry name" value="MTA/SAH_deaminase"/>
</dbReference>
<proteinExistence type="predicted"/>
<reference evidence="3" key="2">
    <citation type="journal article" date="2021" name="PeerJ">
        <title>Extensive microbial diversity within the chicken gut microbiome revealed by metagenomics and culture.</title>
        <authorList>
            <person name="Gilroy R."/>
            <person name="Ravi A."/>
            <person name="Getino M."/>
            <person name="Pursley I."/>
            <person name="Horton D.L."/>
            <person name="Alikhan N.F."/>
            <person name="Baker D."/>
            <person name="Gharbi K."/>
            <person name="Hall N."/>
            <person name="Watson M."/>
            <person name="Adriaenssens E.M."/>
            <person name="Foster-Nyarko E."/>
            <person name="Jarju S."/>
            <person name="Secka A."/>
            <person name="Antonio M."/>
            <person name="Oren A."/>
            <person name="Chaudhuri R.R."/>
            <person name="La Ragione R."/>
            <person name="Hildebrand F."/>
            <person name="Pallen M.J."/>
        </authorList>
    </citation>
    <scope>NUCLEOTIDE SEQUENCE</scope>
    <source>
        <strain evidence="3">F1-3629</strain>
    </source>
</reference>
<dbReference type="SUPFAM" id="SSF51556">
    <property type="entry name" value="Metallo-dependent hydrolases"/>
    <property type="match status" value="1"/>
</dbReference>
<dbReference type="Pfam" id="PF01979">
    <property type="entry name" value="Amidohydro_1"/>
    <property type="match status" value="1"/>
</dbReference>
<dbReference type="EMBL" id="JADIMJ010000095">
    <property type="protein sequence ID" value="MBO8454339.1"/>
    <property type="molecule type" value="Genomic_DNA"/>
</dbReference>
<dbReference type="PANTHER" id="PTHR43794">
    <property type="entry name" value="AMINOHYDROLASE SSNA-RELATED"/>
    <property type="match status" value="1"/>
</dbReference>
<evidence type="ECO:0000313" key="4">
    <source>
        <dbReference type="Proteomes" id="UP000771749"/>
    </source>
</evidence>
<evidence type="ECO:0000256" key="1">
    <source>
        <dbReference type="ARBA" id="ARBA00022801"/>
    </source>
</evidence>
<sequence>MNRAAASYIYTLEDSATPLVNGFVEYDDDGTIVRTGISGDPSSEVTFYEGAIVPGFVNAHCHVELSHLRGKFRKGTGMAGFIDQINELRDSSSREDKIKCLAYWMDRLWSQGVSAMADISNCDDSFAVKAASPMYTRTFLEVFGTEPEDCGAVISSVLELKRKAGGMGIDAAPTPHACYTMSPELLTAASAEALKAGYLSYHSQESLEEEEMIMHGAGAMYENRRRYGMSTPPVTGRPSLLYFLDRLEKIHPAPFEEHLLLVHNVCLTREAAEAAEAVLKNVWWALCPLSNRFIHNAVPPVRLMREMGLRLTVGTDSLSSNDTLDMVGELFCLQESFPEIPLGEMLVWACRNGAEFLSRDDVMGTIVPGKKPGLVLVDKLDGEGRLTRDSSSERLV</sequence>
<dbReference type="GO" id="GO:0016787">
    <property type="term" value="F:hydrolase activity"/>
    <property type="evidence" value="ECO:0007669"/>
    <property type="project" value="UniProtKB-KW"/>
</dbReference>
<keyword evidence="1" id="KW-0378">Hydrolase</keyword>